<name>A0A8J3TJ41_9ACTN</name>
<protein>
    <submittedName>
        <fullName evidence="8">6-hydroxy-D-nicotine oxidase</fullName>
    </submittedName>
</protein>
<comment type="caution">
    <text evidence="8">The sequence shown here is derived from an EMBL/GenBank/DDBJ whole genome shotgun (WGS) entry which is preliminary data.</text>
</comment>
<evidence type="ECO:0000256" key="5">
    <source>
        <dbReference type="ARBA" id="ARBA00023002"/>
    </source>
</evidence>
<evidence type="ECO:0000256" key="1">
    <source>
        <dbReference type="ARBA" id="ARBA00001974"/>
    </source>
</evidence>
<dbReference type="InterPro" id="IPR006094">
    <property type="entry name" value="Oxid_FAD_bind_N"/>
</dbReference>
<proteinExistence type="inferred from homology"/>
<evidence type="ECO:0000256" key="4">
    <source>
        <dbReference type="ARBA" id="ARBA00022827"/>
    </source>
</evidence>
<evidence type="ECO:0000256" key="6">
    <source>
        <dbReference type="SAM" id="MobiDB-lite"/>
    </source>
</evidence>
<dbReference type="AlphaFoldDB" id="A0A8J3TJ41"/>
<comment type="similarity">
    <text evidence="2">Belongs to the oxygen-dependent FAD-linked oxidoreductase family.</text>
</comment>
<dbReference type="InterPro" id="IPR016166">
    <property type="entry name" value="FAD-bd_PCMH"/>
</dbReference>
<dbReference type="InterPro" id="IPR036318">
    <property type="entry name" value="FAD-bd_PCMH-like_sf"/>
</dbReference>
<dbReference type="RefSeq" id="WP_203952066.1">
    <property type="nucleotide sequence ID" value="NZ_BOOO01000007.1"/>
</dbReference>
<dbReference type="EMBL" id="BOOO01000007">
    <property type="protein sequence ID" value="GII27998.1"/>
    <property type="molecule type" value="Genomic_DNA"/>
</dbReference>
<dbReference type="SUPFAM" id="SSF56176">
    <property type="entry name" value="FAD-binding/transporter-associated domain-like"/>
    <property type="match status" value="1"/>
</dbReference>
<dbReference type="GO" id="GO:0071949">
    <property type="term" value="F:FAD binding"/>
    <property type="evidence" value="ECO:0007669"/>
    <property type="project" value="InterPro"/>
</dbReference>
<dbReference type="PANTHER" id="PTHR42973">
    <property type="entry name" value="BINDING OXIDOREDUCTASE, PUTATIVE (AFU_ORTHOLOGUE AFUA_1G17690)-RELATED"/>
    <property type="match status" value="1"/>
</dbReference>
<feature type="region of interest" description="Disordered" evidence="6">
    <location>
        <begin position="1"/>
        <end position="26"/>
    </location>
</feature>
<dbReference type="Pfam" id="PF08031">
    <property type="entry name" value="BBE"/>
    <property type="match status" value="1"/>
</dbReference>
<feature type="domain" description="FAD-binding PCMH-type" evidence="7">
    <location>
        <begin position="41"/>
        <end position="211"/>
    </location>
</feature>
<evidence type="ECO:0000256" key="2">
    <source>
        <dbReference type="ARBA" id="ARBA00005466"/>
    </source>
</evidence>
<comment type="cofactor">
    <cofactor evidence="1">
        <name>FAD</name>
        <dbReference type="ChEBI" id="CHEBI:57692"/>
    </cofactor>
</comment>
<gene>
    <name evidence="8" type="ORF">Pmi06nite_14400</name>
</gene>
<dbReference type="InterPro" id="IPR050416">
    <property type="entry name" value="FAD-linked_Oxidoreductase"/>
</dbReference>
<dbReference type="Pfam" id="PF01565">
    <property type="entry name" value="FAD_binding_4"/>
    <property type="match status" value="1"/>
</dbReference>
<dbReference type="Proteomes" id="UP000650628">
    <property type="component" value="Unassembled WGS sequence"/>
</dbReference>
<keyword evidence="5" id="KW-0560">Oxidoreductase</keyword>
<organism evidence="8 9">
    <name type="scientific">Planotetraspora mira</name>
    <dbReference type="NCBI Taxonomy" id="58121"/>
    <lineage>
        <taxon>Bacteria</taxon>
        <taxon>Bacillati</taxon>
        <taxon>Actinomycetota</taxon>
        <taxon>Actinomycetes</taxon>
        <taxon>Streptosporangiales</taxon>
        <taxon>Streptosporangiaceae</taxon>
        <taxon>Planotetraspora</taxon>
    </lineage>
</organism>
<dbReference type="InterPro" id="IPR016169">
    <property type="entry name" value="FAD-bd_PCMH_sub2"/>
</dbReference>
<dbReference type="Gene3D" id="3.30.43.10">
    <property type="entry name" value="Uridine Diphospho-n-acetylenolpyruvylglucosamine Reductase, domain 2"/>
    <property type="match status" value="1"/>
</dbReference>
<dbReference type="Gene3D" id="3.40.462.20">
    <property type="match status" value="1"/>
</dbReference>
<sequence>MGTHDRARAAARDLETRLGPGRVSTSGPAYDQAIRIWNGAVAHRPAVIVHCATPSDVQAAVDAARAHGLPPSVRAGGHDWAGRALRHDGLVIDLTGMTAVAVDPDSSVATVSGGATVAHVIAAAAPHGLVAVTGTVGHVGMAGLTLGGGYGPLGGRFGLALDNLLAAEVVLADGRLVVADETHESELLWALRGGGGNFGVVTSMRLRLHEIPGLIAGLIVYPWSQAASVLRGFADLIASAPDELTVQTGVLSGPDGSPTLFLSPAWSGPPSEGAKHIDELTGLGTPLFSQVAPMSYGDMLGLFDAHIATGRHYSIRTRSLPAYAPEAIAAMVFAGDTRTSPLSGIAVHHFHGAAAAVPPGDTAFGERRDHFAAEIVAAWEPDGDGSAHRAWAGAVSSALEPCALPGGYPNLLGPDDRDQAELAYGGNAGRLRAAKRRYDPDAVFSAIPLPHAD</sequence>
<evidence type="ECO:0000313" key="8">
    <source>
        <dbReference type="EMBL" id="GII27998.1"/>
    </source>
</evidence>
<evidence type="ECO:0000313" key="9">
    <source>
        <dbReference type="Proteomes" id="UP000650628"/>
    </source>
</evidence>
<reference evidence="8 9" key="1">
    <citation type="submission" date="2021-01" db="EMBL/GenBank/DDBJ databases">
        <title>Whole genome shotgun sequence of Planotetraspora mira NBRC 15435.</title>
        <authorList>
            <person name="Komaki H."/>
            <person name="Tamura T."/>
        </authorList>
    </citation>
    <scope>NUCLEOTIDE SEQUENCE [LARGE SCALE GENOMIC DNA]</scope>
    <source>
        <strain evidence="8 9">NBRC 15435</strain>
    </source>
</reference>
<accession>A0A8J3TJ41</accession>
<dbReference type="InterPro" id="IPR012951">
    <property type="entry name" value="BBE"/>
</dbReference>
<keyword evidence="4" id="KW-0274">FAD</keyword>
<dbReference type="PANTHER" id="PTHR42973:SF39">
    <property type="entry name" value="FAD-BINDING PCMH-TYPE DOMAIN-CONTAINING PROTEIN"/>
    <property type="match status" value="1"/>
</dbReference>
<dbReference type="InterPro" id="IPR016167">
    <property type="entry name" value="FAD-bd_PCMH_sub1"/>
</dbReference>
<dbReference type="PROSITE" id="PS51387">
    <property type="entry name" value="FAD_PCMH"/>
    <property type="match status" value="1"/>
</dbReference>
<keyword evidence="9" id="KW-1185">Reference proteome</keyword>
<dbReference type="GO" id="GO:0016491">
    <property type="term" value="F:oxidoreductase activity"/>
    <property type="evidence" value="ECO:0007669"/>
    <property type="project" value="UniProtKB-KW"/>
</dbReference>
<feature type="compositionally biased region" description="Basic and acidic residues" evidence="6">
    <location>
        <begin position="1"/>
        <end position="16"/>
    </location>
</feature>
<keyword evidence="3" id="KW-0285">Flavoprotein</keyword>
<evidence type="ECO:0000256" key="3">
    <source>
        <dbReference type="ARBA" id="ARBA00022630"/>
    </source>
</evidence>
<evidence type="ECO:0000259" key="7">
    <source>
        <dbReference type="PROSITE" id="PS51387"/>
    </source>
</evidence>
<dbReference type="Gene3D" id="3.30.465.10">
    <property type="match status" value="1"/>
</dbReference>